<comment type="caution">
    <text evidence="2">The sequence shown here is derived from an EMBL/GenBank/DDBJ whole genome shotgun (WGS) entry which is preliminary data.</text>
</comment>
<reference evidence="2 3" key="1">
    <citation type="journal article" date="2023" name="Microb. Genom.">
        <title>Mesoterricola silvestris gen. nov., sp. nov., Mesoterricola sediminis sp. nov., Geothrix oryzae sp. nov., Geothrix edaphica sp. nov., Geothrix rubra sp. nov., and Geothrix limicola sp. nov., six novel members of Acidobacteriota isolated from soils.</title>
        <authorList>
            <person name="Weisberg A.J."/>
            <person name="Pearce E."/>
            <person name="Kramer C.G."/>
            <person name="Chang J.H."/>
            <person name="Clarke C.R."/>
        </authorList>
    </citation>
    <scope>NUCLEOTIDE SEQUENCE [LARGE SCALE GENOMIC DNA]</scope>
    <source>
        <strain evidence="2 3">NE20-4-1</strain>
    </source>
</reference>
<name>A0ABU4MQ46_9ACTN</name>
<dbReference type="RefSeq" id="WP_193380629.1">
    <property type="nucleotide sequence ID" value="NZ_JABXWF010000003.1"/>
</dbReference>
<gene>
    <name evidence="2" type="ORF">PV383_15495</name>
</gene>
<evidence type="ECO:0000313" key="3">
    <source>
        <dbReference type="Proteomes" id="UP001282474"/>
    </source>
</evidence>
<keyword evidence="3" id="KW-1185">Reference proteome</keyword>
<accession>A0ABU4MQ46</accession>
<feature type="region of interest" description="Disordered" evidence="1">
    <location>
        <begin position="33"/>
        <end position="54"/>
    </location>
</feature>
<sequence>MNEFGSGWGPAAVPFRAEPAFEHVDDGLAEGGAREWGVVDPPEASGPGRKSWNNTFRKQRWNVDADGTVAPR</sequence>
<dbReference type="EMBL" id="JARAWJ010000010">
    <property type="protein sequence ID" value="MDX3038569.1"/>
    <property type="molecule type" value="Genomic_DNA"/>
</dbReference>
<organism evidence="2 3">
    <name type="scientific">Streptomyces caniscabiei</name>
    <dbReference type="NCBI Taxonomy" id="2746961"/>
    <lineage>
        <taxon>Bacteria</taxon>
        <taxon>Bacillati</taxon>
        <taxon>Actinomycetota</taxon>
        <taxon>Actinomycetes</taxon>
        <taxon>Kitasatosporales</taxon>
        <taxon>Streptomycetaceae</taxon>
        <taxon>Streptomyces</taxon>
    </lineage>
</organism>
<dbReference type="Proteomes" id="UP001282474">
    <property type="component" value="Unassembled WGS sequence"/>
</dbReference>
<protein>
    <submittedName>
        <fullName evidence="2">Uncharacterized protein</fullName>
    </submittedName>
</protein>
<evidence type="ECO:0000256" key="1">
    <source>
        <dbReference type="SAM" id="MobiDB-lite"/>
    </source>
</evidence>
<proteinExistence type="predicted"/>
<evidence type="ECO:0000313" key="2">
    <source>
        <dbReference type="EMBL" id="MDX3038569.1"/>
    </source>
</evidence>